<comment type="pathway">
    <text evidence="1 8">Amino-acid biosynthesis; L-histidine biosynthesis; L-histidine from 5-phospho-alpha-D-ribose 1-diphosphate: step 8/9.</text>
</comment>
<evidence type="ECO:0000256" key="3">
    <source>
        <dbReference type="ARBA" id="ARBA00013085"/>
    </source>
</evidence>
<dbReference type="EC" id="3.1.3.15" evidence="3 8"/>
<dbReference type="Pfam" id="PF02811">
    <property type="entry name" value="PHP"/>
    <property type="match status" value="1"/>
</dbReference>
<evidence type="ECO:0000259" key="9">
    <source>
        <dbReference type="SMART" id="SM00481"/>
    </source>
</evidence>
<dbReference type="GO" id="GO:0004401">
    <property type="term" value="F:histidinol-phosphatase activity"/>
    <property type="evidence" value="ECO:0007669"/>
    <property type="project" value="UniProtKB-UniRule"/>
</dbReference>
<evidence type="ECO:0000256" key="5">
    <source>
        <dbReference type="ARBA" id="ARBA00022801"/>
    </source>
</evidence>
<keyword evidence="5 8" id="KW-0378">Hydrolase</keyword>
<evidence type="ECO:0000256" key="4">
    <source>
        <dbReference type="ARBA" id="ARBA00022605"/>
    </source>
</evidence>
<protein>
    <recommendedName>
        <fullName evidence="3 8">Histidinol-phosphatase</fullName>
        <shortName evidence="8">HolPase</shortName>
        <ecNumber evidence="3 8">3.1.3.15</ecNumber>
    </recommendedName>
</protein>
<keyword evidence="11" id="KW-1185">Reference proteome</keyword>
<dbReference type="InterPro" id="IPR004013">
    <property type="entry name" value="PHP_dom"/>
</dbReference>
<dbReference type="GO" id="GO:0000105">
    <property type="term" value="P:L-histidine biosynthetic process"/>
    <property type="evidence" value="ECO:0007669"/>
    <property type="project" value="UniProtKB-UniRule"/>
</dbReference>
<evidence type="ECO:0000256" key="7">
    <source>
        <dbReference type="ARBA" id="ARBA00049158"/>
    </source>
</evidence>
<name>A0A1M4VG13_9CLOT</name>
<evidence type="ECO:0000313" key="11">
    <source>
        <dbReference type="Proteomes" id="UP000184245"/>
    </source>
</evidence>
<dbReference type="PANTHER" id="PTHR21039:SF0">
    <property type="entry name" value="HISTIDINOL-PHOSPHATASE"/>
    <property type="match status" value="1"/>
</dbReference>
<keyword evidence="6 8" id="KW-0368">Histidine biosynthesis</keyword>
<dbReference type="SUPFAM" id="SSF89550">
    <property type="entry name" value="PHP domain-like"/>
    <property type="match status" value="1"/>
</dbReference>
<dbReference type="STRING" id="1122155.SAMN02745158_01212"/>
<dbReference type="SMART" id="SM00481">
    <property type="entry name" value="POLIIIAc"/>
    <property type="match status" value="1"/>
</dbReference>
<dbReference type="RefSeq" id="WP_072849916.1">
    <property type="nucleotide sequence ID" value="NZ_FQVI01000004.1"/>
</dbReference>
<evidence type="ECO:0000256" key="6">
    <source>
        <dbReference type="ARBA" id="ARBA00023102"/>
    </source>
</evidence>
<dbReference type="InterPro" id="IPR016195">
    <property type="entry name" value="Pol/histidinol_Pase-like"/>
</dbReference>
<feature type="domain" description="Polymerase/histidinol phosphatase N-terminal" evidence="9">
    <location>
        <begin position="3"/>
        <end position="85"/>
    </location>
</feature>
<evidence type="ECO:0000313" key="10">
    <source>
        <dbReference type="EMBL" id="SHE67907.1"/>
    </source>
</evidence>
<dbReference type="GO" id="GO:0005737">
    <property type="term" value="C:cytoplasm"/>
    <property type="evidence" value="ECO:0007669"/>
    <property type="project" value="TreeGrafter"/>
</dbReference>
<evidence type="ECO:0000256" key="1">
    <source>
        <dbReference type="ARBA" id="ARBA00004970"/>
    </source>
</evidence>
<dbReference type="Gene3D" id="3.20.20.140">
    <property type="entry name" value="Metal-dependent hydrolases"/>
    <property type="match status" value="1"/>
</dbReference>
<comment type="similarity">
    <text evidence="2 8">Belongs to the PHP hydrolase family. HisK subfamily.</text>
</comment>
<evidence type="ECO:0000256" key="8">
    <source>
        <dbReference type="RuleBase" id="RU366003"/>
    </source>
</evidence>
<dbReference type="OrthoDB" id="9775255at2"/>
<dbReference type="UniPathway" id="UPA00031">
    <property type="reaction ID" value="UER00013"/>
</dbReference>
<sequence length="266" mass="31406">MYSDYHLHTNFSGDSDAPMENMIEKGIEMGLKIMCFTEHYDLDYPEIGINFEVNTREYLCKFLELKEQYKEKITLYFGIELGLQPHLSEAYHNYLREYPFDFVIGSTHLVNHMDPYFPDLFQNRDEKAAYYDYFQTSLDNIFAFSEMDTYGHLDYIVRYGPNKNRDYNYHMYREIIDELLKALIEKGIGLECNSAGFKYGLGHPHPTEEILVRYRELGGEIITLGSDAHSPEHIAFAFDKAAELLQNCGYHYYTIFEKRKPKFIKL</sequence>
<organism evidence="10 11">
    <name type="scientific">Lactonifactor longoviformis DSM 17459</name>
    <dbReference type="NCBI Taxonomy" id="1122155"/>
    <lineage>
        <taxon>Bacteria</taxon>
        <taxon>Bacillati</taxon>
        <taxon>Bacillota</taxon>
        <taxon>Clostridia</taxon>
        <taxon>Eubacteriales</taxon>
        <taxon>Clostridiaceae</taxon>
        <taxon>Lactonifactor</taxon>
    </lineage>
</organism>
<dbReference type="InterPro" id="IPR003141">
    <property type="entry name" value="Pol/His_phosphatase_N"/>
</dbReference>
<dbReference type="EMBL" id="FQVI01000004">
    <property type="protein sequence ID" value="SHE67907.1"/>
    <property type="molecule type" value="Genomic_DNA"/>
</dbReference>
<accession>A0A1M4VG13</accession>
<keyword evidence="4 8" id="KW-0028">Amino-acid biosynthesis</keyword>
<reference evidence="10 11" key="1">
    <citation type="submission" date="2016-11" db="EMBL/GenBank/DDBJ databases">
        <authorList>
            <person name="Jaros S."/>
            <person name="Januszkiewicz K."/>
            <person name="Wedrychowicz H."/>
        </authorList>
    </citation>
    <scope>NUCLEOTIDE SEQUENCE [LARGE SCALE GENOMIC DNA]</scope>
    <source>
        <strain evidence="10 11">DSM 17459</strain>
    </source>
</reference>
<dbReference type="NCBIfam" id="TIGR01856">
    <property type="entry name" value="hisJ_fam"/>
    <property type="match status" value="1"/>
</dbReference>
<dbReference type="InterPro" id="IPR010140">
    <property type="entry name" value="Histidinol_P_phosphatase_HisJ"/>
</dbReference>
<dbReference type="Proteomes" id="UP000184245">
    <property type="component" value="Unassembled WGS sequence"/>
</dbReference>
<evidence type="ECO:0000256" key="2">
    <source>
        <dbReference type="ARBA" id="ARBA00009152"/>
    </source>
</evidence>
<gene>
    <name evidence="10" type="ORF">SAMN02745158_01212</name>
</gene>
<dbReference type="PANTHER" id="PTHR21039">
    <property type="entry name" value="HISTIDINOL PHOSPHATASE-RELATED"/>
    <property type="match status" value="1"/>
</dbReference>
<dbReference type="AlphaFoldDB" id="A0A1M4VG13"/>
<proteinExistence type="inferred from homology"/>
<comment type="catalytic activity">
    <reaction evidence="7 8">
        <text>L-histidinol phosphate + H2O = L-histidinol + phosphate</text>
        <dbReference type="Rhea" id="RHEA:14465"/>
        <dbReference type="ChEBI" id="CHEBI:15377"/>
        <dbReference type="ChEBI" id="CHEBI:43474"/>
        <dbReference type="ChEBI" id="CHEBI:57699"/>
        <dbReference type="ChEBI" id="CHEBI:57980"/>
        <dbReference type="EC" id="3.1.3.15"/>
    </reaction>
</comment>